<evidence type="ECO:0000256" key="1">
    <source>
        <dbReference type="ARBA" id="ARBA00006484"/>
    </source>
</evidence>
<dbReference type="PRINTS" id="PR00081">
    <property type="entry name" value="GDHRDH"/>
</dbReference>
<dbReference type="EMBL" id="JAULBC010000006">
    <property type="protein sequence ID" value="MEX6689574.1"/>
    <property type="molecule type" value="Genomic_DNA"/>
</dbReference>
<proteinExistence type="inferred from homology"/>
<evidence type="ECO:0000313" key="5">
    <source>
        <dbReference type="EMBL" id="MEX6689574.1"/>
    </source>
</evidence>
<dbReference type="Pfam" id="PF00106">
    <property type="entry name" value="adh_short"/>
    <property type="match status" value="1"/>
</dbReference>
<dbReference type="PRINTS" id="PR00080">
    <property type="entry name" value="SDRFAMILY"/>
</dbReference>
<dbReference type="InterPro" id="IPR002347">
    <property type="entry name" value="SDR_fam"/>
</dbReference>
<dbReference type="PANTHER" id="PTHR43115:SF4">
    <property type="entry name" value="DEHYDROGENASE_REDUCTASE SDR FAMILY MEMBER 11"/>
    <property type="match status" value="1"/>
</dbReference>
<keyword evidence="6" id="KW-1185">Reference proteome</keyword>
<dbReference type="InterPro" id="IPR036291">
    <property type="entry name" value="NAD(P)-bd_dom_sf"/>
</dbReference>
<keyword evidence="2 5" id="KW-0560">Oxidoreductase</keyword>
<evidence type="ECO:0000256" key="3">
    <source>
        <dbReference type="RuleBase" id="RU000363"/>
    </source>
</evidence>
<name>A0ABV3ZI59_9BACT</name>
<evidence type="ECO:0000256" key="2">
    <source>
        <dbReference type="ARBA" id="ARBA00023002"/>
    </source>
</evidence>
<accession>A0ABV3ZI59</accession>
<dbReference type="PROSITE" id="PS00061">
    <property type="entry name" value="ADH_SHORT"/>
    <property type="match status" value="1"/>
</dbReference>
<gene>
    <name evidence="5" type="ORF">QTN47_18870</name>
</gene>
<dbReference type="PANTHER" id="PTHR43115">
    <property type="entry name" value="DEHYDROGENASE/REDUCTASE SDR FAMILY MEMBER 11"/>
    <property type="match status" value="1"/>
</dbReference>
<dbReference type="SUPFAM" id="SSF51735">
    <property type="entry name" value="NAD(P)-binding Rossmann-fold domains"/>
    <property type="match status" value="1"/>
</dbReference>
<dbReference type="Gene3D" id="3.40.50.720">
    <property type="entry name" value="NAD(P)-binding Rossmann-like Domain"/>
    <property type="match status" value="1"/>
</dbReference>
<organism evidence="5 6">
    <name type="scientific">Danxiaibacter flavus</name>
    <dbReference type="NCBI Taxonomy" id="3049108"/>
    <lineage>
        <taxon>Bacteria</taxon>
        <taxon>Pseudomonadati</taxon>
        <taxon>Bacteroidota</taxon>
        <taxon>Chitinophagia</taxon>
        <taxon>Chitinophagales</taxon>
        <taxon>Chitinophagaceae</taxon>
        <taxon>Danxiaibacter</taxon>
    </lineage>
</organism>
<feature type="domain" description="Ketoreductase" evidence="4">
    <location>
        <begin position="6"/>
        <end position="191"/>
    </location>
</feature>
<dbReference type="PIRSF" id="PIRSF000126">
    <property type="entry name" value="11-beta-HSD1"/>
    <property type="match status" value="1"/>
</dbReference>
<reference evidence="5 6" key="1">
    <citation type="submission" date="2023-07" db="EMBL/GenBank/DDBJ databases">
        <authorList>
            <person name="Lian W.-H."/>
        </authorList>
    </citation>
    <scope>NUCLEOTIDE SEQUENCE [LARGE SCALE GENOMIC DNA]</scope>
    <source>
        <strain evidence="5 6">SYSU DXS3180</strain>
    </source>
</reference>
<protein>
    <submittedName>
        <fullName evidence="5">SDR family oxidoreductase</fullName>
        <ecNumber evidence="5">1.-.-.-</ecNumber>
    </submittedName>
</protein>
<dbReference type="GO" id="GO:0016491">
    <property type="term" value="F:oxidoreductase activity"/>
    <property type="evidence" value="ECO:0007669"/>
    <property type="project" value="UniProtKB-KW"/>
</dbReference>
<dbReference type="RefSeq" id="WP_369330980.1">
    <property type="nucleotide sequence ID" value="NZ_JAULBC010000006.1"/>
</dbReference>
<dbReference type="InterPro" id="IPR020904">
    <property type="entry name" value="Sc_DH/Rdtase_CS"/>
</dbReference>
<sequence length="248" mass="26601">MELKGKVALITGASSGIGEGVAKALAARGVKTGLAARNVDKLKSIENEIHRAGGEAVSLGLDVTDKASVKAGIERLKEKFGTIDILINNAGIMPASDIDSFKTEEWEAMVNVNINGVLNVTAAVLPELVDKHGGHIINVSSIAGRKLFKGLGVYCGTKHFVAAFSDIMRMEVGKKHNIRVTSIQPGAVDTNLIDSISDNGYKEDMEGLRSQMTFLSPKDIANSMIYALESPDYVDVSEIFILPTDQEW</sequence>
<evidence type="ECO:0000259" key="4">
    <source>
        <dbReference type="SMART" id="SM00822"/>
    </source>
</evidence>
<comment type="similarity">
    <text evidence="1 3">Belongs to the short-chain dehydrogenases/reductases (SDR) family.</text>
</comment>
<dbReference type="EC" id="1.-.-.-" evidence="5"/>
<dbReference type="InterPro" id="IPR057326">
    <property type="entry name" value="KR_dom"/>
</dbReference>
<dbReference type="SMART" id="SM00822">
    <property type="entry name" value="PKS_KR"/>
    <property type="match status" value="1"/>
</dbReference>
<evidence type="ECO:0000313" key="6">
    <source>
        <dbReference type="Proteomes" id="UP001560573"/>
    </source>
</evidence>
<dbReference type="Proteomes" id="UP001560573">
    <property type="component" value="Unassembled WGS sequence"/>
</dbReference>
<comment type="caution">
    <text evidence="5">The sequence shown here is derived from an EMBL/GenBank/DDBJ whole genome shotgun (WGS) entry which is preliminary data.</text>
</comment>